<dbReference type="EMBL" id="JAKCXM010000922">
    <property type="protein sequence ID" value="KAJ0391634.1"/>
    <property type="molecule type" value="Genomic_DNA"/>
</dbReference>
<dbReference type="AlphaFoldDB" id="A0AAD5LRT2"/>
<protein>
    <submittedName>
        <fullName evidence="1">Uncharacterized protein</fullName>
    </submittedName>
</protein>
<reference evidence="1" key="1">
    <citation type="submission" date="2021-12" db="EMBL/GenBank/DDBJ databases">
        <title>Prjna785345.</title>
        <authorList>
            <person name="Rujirawat T."/>
            <person name="Krajaejun T."/>
        </authorList>
    </citation>
    <scope>NUCLEOTIDE SEQUENCE</scope>
    <source>
        <strain evidence="1">Pi057C3</strain>
    </source>
</reference>
<dbReference type="Proteomes" id="UP001209570">
    <property type="component" value="Unassembled WGS sequence"/>
</dbReference>
<evidence type="ECO:0000313" key="1">
    <source>
        <dbReference type="EMBL" id="KAJ0391634.1"/>
    </source>
</evidence>
<proteinExistence type="predicted"/>
<accession>A0AAD5LRT2</accession>
<sequence length="148" mass="17159">MALPALVTPRAVELTQSLVDTALDITYAMFFLHVIIYPYCRDFHQKEGSLPWEFFYLDAWFVGTRESTMIYFGAEAYKAIHLLDKSELDRVQNLDVNQQLLLLHQESTGVDVFCHDVCILRMNTSRRDGLLDDVCEVHWNINRDGLTD</sequence>
<name>A0AAD5LRT2_PYTIN</name>
<comment type="caution">
    <text evidence="1">The sequence shown here is derived from an EMBL/GenBank/DDBJ whole genome shotgun (WGS) entry which is preliminary data.</text>
</comment>
<evidence type="ECO:0000313" key="2">
    <source>
        <dbReference type="Proteomes" id="UP001209570"/>
    </source>
</evidence>
<organism evidence="1 2">
    <name type="scientific">Pythium insidiosum</name>
    <name type="common">Pythiosis disease agent</name>
    <dbReference type="NCBI Taxonomy" id="114742"/>
    <lineage>
        <taxon>Eukaryota</taxon>
        <taxon>Sar</taxon>
        <taxon>Stramenopiles</taxon>
        <taxon>Oomycota</taxon>
        <taxon>Peronosporomycetes</taxon>
        <taxon>Pythiales</taxon>
        <taxon>Pythiaceae</taxon>
        <taxon>Pythium</taxon>
    </lineage>
</organism>
<keyword evidence="2" id="KW-1185">Reference proteome</keyword>
<gene>
    <name evidence="1" type="ORF">P43SY_008337</name>
</gene>